<comment type="caution">
    <text evidence="1">The sequence shown here is derived from an EMBL/GenBank/DDBJ whole genome shotgun (WGS) entry which is preliminary data.</text>
</comment>
<dbReference type="Gene3D" id="2.130.10.10">
    <property type="entry name" value="YVTN repeat-like/Quinoprotein amine dehydrogenase"/>
    <property type="match status" value="1"/>
</dbReference>
<reference evidence="1 2" key="1">
    <citation type="submission" date="2016-06" db="EMBL/GenBank/DDBJ databases">
        <authorList>
            <person name="Kjaerup R.B."/>
            <person name="Dalgaard T.S."/>
            <person name="Juul-Madsen H.R."/>
        </authorList>
    </citation>
    <scope>NUCLEOTIDE SEQUENCE [LARGE SCALE GENOMIC DNA]</scope>
    <source>
        <strain evidence="1 2">373-A1</strain>
    </source>
</reference>
<proteinExistence type="predicted"/>
<gene>
    <name evidence="1" type="ORF">CP373A1_04545</name>
</gene>
<dbReference type="SUPFAM" id="SSF82171">
    <property type="entry name" value="DPP6 N-terminal domain-like"/>
    <property type="match status" value="1"/>
</dbReference>
<dbReference type="OrthoDB" id="1640114at2"/>
<accession>A0A1B8RSD1</accession>
<dbReference type="InterPro" id="IPR015943">
    <property type="entry name" value="WD40/YVTN_repeat-like_dom_sf"/>
</dbReference>
<sequence>MKKKIKKIIKTVIPSKKRQVLMRQINFILSGCKKIQSNVPLFIIENKYHTSCGYYDLNPVHNNKILYIESDKKYETTHIKLLDLVDGNTAEIGEGQVVNWQQGNRFRWIEDNRFIFNSFDNEKYVSIEHRNNVIKIHPYPIYDVNEDIGISLDFNRLGYLRPGYGYTKFPYSDISDTDNAISIYDINTDKKILSISYSEIIKVLHNADIEINNIQDCYINHISISPKKDKFLFFFIEKRSKCHICYLMVWNKNKIIILDKELSASHYTWKDNNIIMATMYDSKRNCRYFFYNTETLEKNIVMEDLLVKDGHPTFVSENLFVTDTYPDKAGFQKILLVDTQKKEVKTVLSIYSSSKHMGVERCDLHPRYDFENNSVYFDADIDGRRRIYGFNLGDVK</sequence>
<dbReference type="AlphaFoldDB" id="A0A1B8RSD1"/>
<organism evidence="1 2">
    <name type="scientific">Clostridium paraputrificum</name>
    <dbReference type="NCBI Taxonomy" id="29363"/>
    <lineage>
        <taxon>Bacteria</taxon>
        <taxon>Bacillati</taxon>
        <taxon>Bacillota</taxon>
        <taxon>Clostridia</taxon>
        <taxon>Eubacteriales</taxon>
        <taxon>Clostridiaceae</taxon>
        <taxon>Clostridium</taxon>
    </lineage>
</organism>
<evidence type="ECO:0000313" key="1">
    <source>
        <dbReference type="EMBL" id="OBY11666.1"/>
    </source>
</evidence>
<dbReference type="RefSeq" id="WP_065254402.1">
    <property type="nucleotide sequence ID" value="NZ_MAPZ01000011.1"/>
</dbReference>
<dbReference type="Proteomes" id="UP000092714">
    <property type="component" value="Unassembled WGS sequence"/>
</dbReference>
<name>A0A1B8RSD1_9CLOT</name>
<keyword evidence="2" id="KW-1185">Reference proteome</keyword>
<evidence type="ECO:0008006" key="3">
    <source>
        <dbReference type="Google" id="ProtNLM"/>
    </source>
</evidence>
<protein>
    <recommendedName>
        <fullName evidence="3">Translocation protein TolB</fullName>
    </recommendedName>
</protein>
<dbReference type="EMBL" id="MAPZ01000011">
    <property type="protein sequence ID" value="OBY11666.1"/>
    <property type="molecule type" value="Genomic_DNA"/>
</dbReference>
<evidence type="ECO:0000313" key="2">
    <source>
        <dbReference type="Proteomes" id="UP000092714"/>
    </source>
</evidence>